<dbReference type="SUPFAM" id="SSF50044">
    <property type="entry name" value="SH3-domain"/>
    <property type="match status" value="1"/>
</dbReference>
<dbReference type="GO" id="GO:0006911">
    <property type="term" value="P:phagocytosis, engulfment"/>
    <property type="evidence" value="ECO:0007669"/>
    <property type="project" value="TreeGrafter"/>
</dbReference>
<dbReference type="Pfam" id="PF03114">
    <property type="entry name" value="BAR"/>
    <property type="match status" value="1"/>
</dbReference>
<dbReference type="GO" id="GO:0097320">
    <property type="term" value="P:plasma membrane tubulation"/>
    <property type="evidence" value="ECO:0007669"/>
    <property type="project" value="TreeGrafter"/>
</dbReference>
<keyword evidence="6" id="KW-0175">Coiled coil</keyword>
<organism evidence="10 11">
    <name type="scientific">Pelusios castaneus</name>
    <name type="common">West African mud turtle</name>
    <dbReference type="NCBI Taxonomy" id="367368"/>
    <lineage>
        <taxon>Eukaryota</taxon>
        <taxon>Metazoa</taxon>
        <taxon>Chordata</taxon>
        <taxon>Craniata</taxon>
        <taxon>Vertebrata</taxon>
        <taxon>Euteleostomi</taxon>
        <taxon>Archelosauria</taxon>
        <taxon>Testudinata</taxon>
        <taxon>Testudines</taxon>
        <taxon>Pleurodira</taxon>
        <taxon>Pelomedusidae</taxon>
        <taxon>Pelusios</taxon>
    </lineage>
</organism>
<evidence type="ECO:0000256" key="2">
    <source>
        <dbReference type="ARBA" id="ARBA00022443"/>
    </source>
</evidence>
<comment type="subcellular location">
    <subcellularLocation>
        <location evidence="1">Cytoplasm</location>
    </subcellularLocation>
</comment>
<reference evidence="10" key="2">
    <citation type="submission" date="2025-09" db="UniProtKB">
        <authorList>
            <consortium name="Ensembl"/>
        </authorList>
    </citation>
    <scope>IDENTIFICATION</scope>
</reference>
<dbReference type="Proteomes" id="UP000694393">
    <property type="component" value="Unplaced"/>
</dbReference>
<feature type="compositionally biased region" description="Basic and acidic residues" evidence="7">
    <location>
        <begin position="590"/>
        <end position="600"/>
    </location>
</feature>
<sequence>MAEGKTGGAGQFAKQVQKRFSRAQEKVLQKLGKTIETKDEQFEESAYNFHQQQIEGHKLCKDLKAFLGAVKVMHESSKKLAETLHEIYSVDWDGHGDLKAIAESNDLLWEDYEEKLADQAVRTMENYMAQFGEIKERIAKRGRKLVDYDSARHHLEALQNAKKKDEAKIAKAEEEFYKAQTVFEDLNKELREELPVLYNSRIACYVTIFQNISNLRDIFYKEMSKLNHDLYEVMSKLEKQHSSKVFIIKGVSSNRRSLIISSPVRSPPVVLTSLGSAPDGTPALPPDKRESVSDGSKIQEESPVSPSALSTQDKRESMSAAEVESVSSGASEVQDETPMSPAASTQDKRESMSAAEVESVSSGASEVQVETPMSPAASTQDKRESMSAAEVESVSSGASEPQDENQTETLDEPSRATEGQHRGVEDIAAAMAAEILSEAIAEAVGKAEKSQLPSEGASTQTLPPESLEAHASDLQGGNECSVPLVSNEIQSLHTPPSSDMRDQTEPAEDTQPPAPQEEPSQPGNVMPLGEVAACSGNALRLPDQDSPSPIQDHKVHQDPASTSGSSSPEAEELANGQKQESGTEQPVCQLRREAEEDRGSDGSMEELNISPQVTETQVMFGFTPDDKTGSRSNELPLGFLFKAQAIQTHTSDDENHLQFREGEIILVVSNSQTQKEGFLTGFKETDWKVNQDLLQKGAFPQDLIKPISSE</sequence>
<proteinExistence type="predicted"/>
<reference evidence="10" key="1">
    <citation type="submission" date="2025-08" db="UniProtKB">
        <authorList>
            <consortium name="Ensembl"/>
        </authorList>
    </citation>
    <scope>IDENTIFICATION</scope>
</reference>
<evidence type="ECO:0000256" key="6">
    <source>
        <dbReference type="SAM" id="Coils"/>
    </source>
</evidence>
<dbReference type="InterPro" id="IPR027267">
    <property type="entry name" value="AH/BAR_dom_sf"/>
</dbReference>
<feature type="compositionally biased region" description="Low complexity" evidence="7">
    <location>
        <begin position="352"/>
        <end position="370"/>
    </location>
</feature>
<dbReference type="InterPro" id="IPR001452">
    <property type="entry name" value="SH3_domain"/>
</dbReference>
<dbReference type="Gene3D" id="1.20.1270.60">
    <property type="entry name" value="Arfaptin homology (AH) domain/BAR domain"/>
    <property type="match status" value="1"/>
</dbReference>
<feature type="compositionally biased region" description="Basic and acidic residues" evidence="7">
    <location>
        <begin position="286"/>
        <end position="300"/>
    </location>
</feature>
<evidence type="ECO:0000313" key="10">
    <source>
        <dbReference type="Ensembl" id="ENSPCEP00000021114.1"/>
    </source>
</evidence>
<dbReference type="InterPro" id="IPR004148">
    <property type="entry name" value="BAR_dom"/>
</dbReference>
<dbReference type="SMART" id="SM00721">
    <property type="entry name" value="BAR"/>
    <property type="match status" value="1"/>
</dbReference>
<dbReference type="SMART" id="SM00326">
    <property type="entry name" value="SH3"/>
    <property type="match status" value="1"/>
</dbReference>
<evidence type="ECO:0000256" key="3">
    <source>
        <dbReference type="ARBA" id="ARBA00022490"/>
    </source>
</evidence>
<evidence type="ECO:0000313" key="11">
    <source>
        <dbReference type="Proteomes" id="UP000694393"/>
    </source>
</evidence>
<dbReference type="PROSITE" id="PS51021">
    <property type="entry name" value="BAR"/>
    <property type="match status" value="1"/>
</dbReference>
<evidence type="ECO:0000259" key="8">
    <source>
        <dbReference type="PROSITE" id="PS50002"/>
    </source>
</evidence>
<dbReference type="Ensembl" id="ENSPCET00000021847.1">
    <property type="protein sequence ID" value="ENSPCEP00000021114.1"/>
    <property type="gene ID" value="ENSPCEG00000016279.1"/>
</dbReference>
<dbReference type="PANTHER" id="PTHR46514">
    <property type="entry name" value="AMPHIPHYSIN"/>
    <property type="match status" value="1"/>
</dbReference>
<dbReference type="SUPFAM" id="SSF103657">
    <property type="entry name" value="BAR/IMD domain-like"/>
    <property type="match status" value="1"/>
</dbReference>
<dbReference type="GO" id="GO:0001891">
    <property type="term" value="C:phagocytic cup"/>
    <property type="evidence" value="ECO:0007669"/>
    <property type="project" value="TreeGrafter"/>
</dbReference>
<feature type="compositionally biased region" description="Low complexity" evidence="7">
    <location>
        <begin position="386"/>
        <end position="400"/>
    </location>
</feature>
<keyword evidence="3" id="KW-0963">Cytoplasm</keyword>
<evidence type="ECO:0000256" key="5">
    <source>
        <dbReference type="PROSITE-ProRule" id="PRU00192"/>
    </source>
</evidence>
<evidence type="ECO:0000259" key="9">
    <source>
        <dbReference type="PROSITE" id="PS51021"/>
    </source>
</evidence>
<keyword evidence="2 5" id="KW-0728">SH3 domain</keyword>
<feature type="coiled-coil region" evidence="6">
    <location>
        <begin position="148"/>
        <end position="189"/>
    </location>
</feature>
<protein>
    <recommendedName>
        <fullName evidence="4">Bridging integrator 2</fullName>
    </recommendedName>
</protein>
<dbReference type="Gene3D" id="2.30.30.40">
    <property type="entry name" value="SH3 Domains"/>
    <property type="match status" value="1"/>
</dbReference>
<dbReference type="GO" id="GO:0002102">
    <property type="term" value="C:podosome"/>
    <property type="evidence" value="ECO:0007669"/>
    <property type="project" value="TreeGrafter"/>
</dbReference>
<feature type="compositionally biased region" description="Basic and acidic residues" evidence="7">
    <location>
        <begin position="412"/>
        <end position="425"/>
    </location>
</feature>
<feature type="compositionally biased region" description="Low complexity" evidence="7">
    <location>
        <begin position="318"/>
        <end position="332"/>
    </location>
</feature>
<evidence type="ECO:0000256" key="7">
    <source>
        <dbReference type="SAM" id="MobiDB-lite"/>
    </source>
</evidence>
<dbReference type="InterPro" id="IPR003005">
    <property type="entry name" value="Amphiphysin"/>
</dbReference>
<accession>A0A8C8SIF4</accession>
<name>A0A8C8SIF4_9SAUR</name>
<feature type="compositionally biased region" description="Polar residues" evidence="7">
    <location>
        <begin position="302"/>
        <end position="311"/>
    </location>
</feature>
<dbReference type="InterPro" id="IPR036028">
    <property type="entry name" value="SH3-like_dom_sf"/>
</dbReference>
<dbReference type="InterPro" id="IPR046984">
    <property type="entry name" value="BAR_Bin2"/>
</dbReference>
<feature type="compositionally biased region" description="Polar residues" evidence="7">
    <location>
        <begin position="487"/>
        <end position="497"/>
    </location>
</feature>
<dbReference type="GO" id="GO:0071800">
    <property type="term" value="P:podosome assembly"/>
    <property type="evidence" value="ECO:0007669"/>
    <property type="project" value="TreeGrafter"/>
</dbReference>
<feature type="compositionally biased region" description="Polar residues" evidence="7">
    <location>
        <begin position="576"/>
        <end position="586"/>
    </location>
</feature>
<evidence type="ECO:0000256" key="4">
    <source>
        <dbReference type="ARBA" id="ARBA00072987"/>
    </source>
</evidence>
<evidence type="ECO:0000256" key="1">
    <source>
        <dbReference type="ARBA" id="ARBA00004496"/>
    </source>
</evidence>
<feature type="compositionally biased region" description="Polar residues" evidence="7">
    <location>
        <begin position="559"/>
        <end position="568"/>
    </location>
</feature>
<dbReference type="PROSITE" id="PS50002">
    <property type="entry name" value="SH3"/>
    <property type="match status" value="1"/>
</dbReference>
<dbReference type="PRINTS" id="PR01251">
    <property type="entry name" value="AMPHIPHYSIN"/>
</dbReference>
<feature type="domain" description="SH3" evidence="8">
    <location>
        <begin position="638"/>
        <end position="709"/>
    </location>
</feature>
<feature type="domain" description="BAR" evidence="9">
    <location>
        <begin position="27"/>
        <end position="243"/>
    </location>
</feature>
<dbReference type="FunFam" id="1.20.1270.60:FF:000167">
    <property type="entry name" value="Bridging integrator 2"/>
    <property type="match status" value="1"/>
</dbReference>
<dbReference type="GO" id="GO:0005737">
    <property type="term" value="C:cytoplasm"/>
    <property type="evidence" value="ECO:0007669"/>
    <property type="project" value="UniProtKB-SubCell"/>
</dbReference>
<keyword evidence="11" id="KW-1185">Reference proteome</keyword>
<feature type="compositionally biased region" description="Polar residues" evidence="7">
    <location>
        <begin position="451"/>
        <end position="463"/>
    </location>
</feature>
<feature type="region of interest" description="Disordered" evidence="7">
    <location>
        <begin position="271"/>
        <end position="426"/>
    </location>
</feature>
<dbReference type="AlphaFoldDB" id="A0A8C8SIF4"/>
<feature type="compositionally biased region" description="Acidic residues" evidence="7">
    <location>
        <begin position="401"/>
        <end position="411"/>
    </location>
</feature>
<feature type="region of interest" description="Disordered" evidence="7">
    <location>
        <begin position="444"/>
        <end position="615"/>
    </location>
</feature>
<dbReference type="PANTHER" id="PTHR46514:SF1">
    <property type="entry name" value="BRIDGING INTEGRATOR 2"/>
    <property type="match status" value="1"/>
</dbReference>
<dbReference type="CDD" id="cd07612">
    <property type="entry name" value="BAR_Bin2"/>
    <property type="match status" value="1"/>
</dbReference>
<dbReference type="GO" id="GO:0005543">
    <property type="term" value="F:phospholipid binding"/>
    <property type="evidence" value="ECO:0007669"/>
    <property type="project" value="TreeGrafter"/>
</dbReference>